<protein>
    <submittedName>
        <fullName evidence="1">Alpha/beta hydrolase</fullName>
    </submittedName>
</protein>
<keyword evidence="2" id="KW-1185">Reference proteome</keyword>
<comment type="caution">
    <text evidence="1">The sequence shown here is derived from an EMBL/GenBank/DDBJ whole genome shotgun (WGS) entry which is preliminary data.</text>
</comment>
<accession>A0A8J3QPA7</accession>
<sequence length="378" mass="41562">MRDELLHFPVNYGERIEIYSGVARLSGKIWARLVRPDGDRPGTAFLIVHPTSNFLGHYALEPLAGHGVAAVGMTTRYIGNDTSLLFENCVLDIASAVRSLRERGYERIVLVGNSGGGGLAALYQSQAEHPTITATPAGDPPDLTAAELPPVDGLIMLMAHPGRAQVYTEWLDPAIVDEHDPFTRDAALDMFDERNGPPYSAAFLARYRQAQLERSERIRAWVLERLARLAADEEGPQDFPFVVHGTCADPRFLDLSIDPSDRRVGTLWGDARTVNVAPATLGRYTSARAWLSQWSIRDSQGHGPSHLPHVSVPVLVVYGTADNAAFPGHARALYDAVAHDDRELVTLRGANHYFIGQPDQVTACVSEMVRWAREHGFN</sequence>
<dbReference type="GO" id="GO:0016787">
    <property type="term" value="F:hydrolase activity"/>
    <property type="evidence" value="ECO:0007669"/>
    <property type="project" value="UniProtKB-KW"/>
</dbReference>
<dbReference type="SUPFAM" id="SSF53474">
    <property type="entry name" value="alpha/beta-Hydrolases"/>
    <property type="match status" value="1"/>
</dbReference>
<gene>
    <name evidence="1" type="ORF">Raf01_20810</name>
</gene>
<dbReference type="InterPro" id="IPR051044">
    <property type="entry name" value="MAG_DAG_Lipase"/>
</dbReference>
<dbReference type="AlphaFoldDB" id="A0A8J3QPA7"/>
<dbReference type="PANTHER" id="PTHR11614">
    <property type="entry name" value="PHOSPHOLIPASE-RELATED"/>
    <property type="match status" value="1"/>
</dbReference>
<name>A0A8J3QPA7_9ACTN</name>
<dbReference type="Proteomes" id="UP000642748">
    <property type="component" value="Unassembled WGS sequence"/>
</dbReference>
<organism evidence="1 2">
    <name type="scientific">Rugosimonospora africana</name>
    <dbReference type="NCBI Taxonomy" id="556532"/>
    <lineage>
        <taxon>Bacteria</taxon>
        <taxon>Bacillati</taxon>
        <taxon>Actinomycetota</taxon>
        <taxon>Actinomycetes</taxon>
        <taxon>Micromonosporales</taxon>
        <taxon>Micromonosporaceae</taxon>
        <taxon>Rugosimonospora</taxon>
    </lineage>
</organism>
<evidence type="ECO:0000313" key="2">
    <source>
        <dbReference type="Proteomes" id="UP000642748"/>
    </source>
</evidence>
<dbReference type="InterPro" id="IPR029058">
    <property type="entry name" value="AB_hydrolase_fold"/>
</dbReference>
<dbReference type="EMBL" id="BONZ01000018">
    <property type="protein sequence ID" value="GIH13909.1"/>
    <property type="molecule type" value="Genomic_DNA"/>
</dbReference>
<dbReference type="RefSeq" id="WP_203917583.1">
    <property type="nucleotide sequence ID" value="NZ_BONZ01000018.1"/>
</dbReference>
<keyword evidence="1" id="KW-0378">Hydrolase</keyword>
<evidence type="ECO:0000313" key="1">
    <source>
        <dbReference type="EMBL" id="GIH13909.1"/>
    </source>
</evidence>
<reference evidence="1" key="1">
    <citation type="submission" date="2021-01" db="EMBL/GenBank/DDBJ databases">
        <title>Whole genome shotgun sequence of Rugosimonospora africana NBRC 104875.</title>
        <authorList>
            <person name="Komaki H."/>
            <person name="Tamura T."/>
        </authorList>
    </citation>
    <scope>NUCLEOTIDE SEQUENCE</scope>
    <source>
        <strain evidence="1">NBRC 104875</strain>
    </source>
</reference>
<dbReference type="Gene3D" id="3.40.50.1820">
    <property type="entry name" value="alpha/beta hydrolase"/>
    <property type="match status" value="2"/>
</dbReference>
<proteinExistence type="predicted"/>